<proteinExistence type="predicted"/>
<feature type="compositionally biased region" description="Pro residues" evidence="1">
    <location>
        <begin position="166"/>
        <end position="175"/>
    </location>
</feature>
<evidence type="ECO:0000313" key="3">
    <source>
        <dbReference type="Proteomes" id="UP000248856"/>
    </source>
</evidence>
<dbReference type="InterPro" id="IPR012899">
    <property type="entry name" value="LTXXQ"/>
</dbReference>
<evidence type="ECO:0000313" key="2">
    <source>
        <dbReference type="EMBL" id="RAR77692.1"/>
    </source>
</evidence>
<comment type="caution">
    <text evidence="2">The sequence shown here is derived from an EMBL/GenBank/DDBJ whole genome shotgun (WGS) entry which is preliminary data.</text>
</comment>
<protein>
    <submittedName>
        <fullName evidence="2">LTXXQ motif family protein</fullName>
    </submittedName>
</protein>
<reference evidence="2 3" key="1">
    <citation type="submission" date="2018-06" db="EMBL/GenBank/DDBJ databases">
        <title>Genomic Encyclopedia of Archaeal and Bacterial Type Strains, Phase II (KMG-II): from individual species to whole genera.</title>
        <authorList>
            <person name="Goeker M."/>
        </authorList>
    </citation>
    <scope>NUCLEOTIDE SEQUENCE [LARGE SCALE GENOMIC DNA]</scope>
    <source>
        <strain evidence="2 3">CFPB 3232</strain>
    </source>
</reference>
<sequence>MAAPFLQRRIASATAAAAPAPAGAERPHRMPSPEERQARMARHAEALKKKLQLTPAQQPAWETFTAAMRPQGPRPARLDMEGMDRLTTPERIDRMRAVRAQRGAEADRRGEAVKTFYAALNPTQQKVFDDESRRMFGHHHRPGMDGQGPGGKPHPGHGGPRGERAPAPPPPAPAQ</sequence>
<dbReference type="Proteomes" id="UP000248856">
    <property type="component" value="Unassembled WGS sequence"/>
</dbReference>
<dbReference type="AlphaFoldDB" id="A0A328YZL7"/>
<dbReference type="Pfam" id="PF07813">
    <property type="entry name" value="LTXXQ"/>
    <property type="match status" value="1"/>
</dbReference>
<dbReference type="OrthoDB" id="5298564at2"/>
<feature type="region of interest" description="Disordered" evidence="1">
    <location>
        <begin position="1"/>
        <end position="41"/>
    </location>
</feature>
<feature type="region of interest" description="Disordered" evidence="1">
    <location>
        <begin position="124"/>
        <end position="175"/>
    </location>
</feature>
<organism evidence="2 3">
    <name type="scientific">Paracidovorax anthurii</name>
    <dbReference type="NCBI Taxonomy" id="78229"/>
    <lineage>
        <taxon>Bacteria</taxon>
        <taxon>Pseudomonadati</taxon>
        <taxon>Pseudomonadota</taxon>
        <taxon>Betaproteobacteria</taxon>
        <taxon>Burkholderiales</taxon>
        <taxon>Comamonadaceae</taxon>
        <taxon>Paracidovorax</taxon>
    </lineage>
</organism>
<keyword evidence="3" id="KW-1185">Reference proteome</keyword>
<gene>
    <name evidence="2" type="ORF">AX018_103530</name>
</gene>
<evidence type="ECO:0000256" key="1">
    <source>
        <dbReference type="SAM" id="MobiDB-lite"/>
    </source>
</evidence>
<feature type="region of interest" description="Disordered" evidence="1">
    <location>
        <begin position="68"/>
        <end position="93"/>
    </location>
</feature>
<feature type="compositionally biased region" description="Basic and acidic residues" evidence="1">
    <location>
        <begin position="25"/>
        <end position="41"/>
    </location>
</feature>
<dbReference type="RefSeq" id="WP_111879218.1">
    <property type="nucleotide sequence ID" value="NZ_QLTA01000035.1"/>
</dbReference>
<dbReference type="Gene3D" id="1.20.120.1490">
    <property type="match status" value="1"/>
</dbReference>
<feature type="compositionally biased region" description="Low complexity" evidence="1">
    <location>
        <begin position="11"/>
        <end position="24"/>
    </location>
</feature>
<accession>A0A328YZL7</accession>
<feature type="compositionally biased region" description="Gly residues" evidence="1">
    <location>
        <begin position="145"/>
        <end position="159"/>
    </location>
</feature>
<name>A0A328YZL7_9BURK</name>
<feature type="compositionally biased region" description="Basic and acidic residues" evidence="1">
    <location>
        <begin position="76"/>
        <end position="93"/>
    </location>
</feature>
<dbReference type="GO" id="GO:0042597">
    <property type="term" value="C:periplasmic space"/>
    <property type="evidence" value="ECO:0007669"/>
    <property type="project" value="InterPro"/>
</dbReference>
<dbReference type="EMBL" id="QLTA01000035">
    <property type="protein sequence ID" value="RAR77692.1"/>
    <property type="molecule type" value="Genomic_DNA"/>
</dbReference>